<evidence type="ECO:0000256" key="9">
    <source>
        <dbReference type="ARBA" id="ARBA00023289"/>
    </source>
</evidence>
<evidence type="ECO:0000313" key="12">
    <source>
        <dbReference type="EMBL" id="CUS24650.1"/>
    </source>
</evidence>
<dbReference type="Proteomes" id="UP000236544">
    <property type="component" value="Unassembled WGS sequence"/>
</dbReference>
<protein>
    <recommendedName>
        <fullName evidence="10">GTP-binding protein RHO4</fullName>
    </recommendedName>
</protein>
<dbReference type="SMART" id="SM00173">
    <property type="entry name" value="RAS"/>
    <property type="match status" value="1"/>
</dbReference>
<evidence type="ECO:0000256" key="8">
    <source>
        <dbReference type="ARBA" id="ARBA00023288"/>
    </source>
</evidence>
<evidence type="ECO:0000256" key="3">
    <source>
        <dbReference type="ARBA" id="ARBA00022475"/>
    </source>
</evidence>
<gene>
    <name evidence="12" type="ORF">LAQU0_S18e01112g</name>
</gene>
<organism evidence="12 13">
    <name type="scientific">Lachancea quebecensis</name>
    <dbReference type="NCBI Taxonomy" id="1654605"/>
    <lineage>
        <taxon>Eukaryota</taxon>
        <taxon>Fungi</taxon>
        <taxon>Dikarya</taxon>
        <taxon>Ascomycota</taxon>
        <taxon>Saccharomycotina</taxon>
        <taxon>Saccharomycetes</taxon>
        <taxon>Saccharomycetales</taxon>
        <taxon>Saccharomycetaceae</taxon>
        <taxon>Lachancea</taxon>
    </lineage>
</organism>
<dbReference type="Pfam" id="PF00071">
    <property type="entry name" value="Ras"/>
    <property type="match status" value="1"/>
</dbReference>
<dbReference type="InterPro" id="IPR001806">
    <property type="entry name" value="Small_GTPase"/>
</dbReference>
<dbReference type="GO" id="GO:0007264">
    <property type="term" value="P:small GTPase-mediated signal transduction"/>
    <property type="evidence" value="ECO:0007669"/>
    <property type="project" value="InterPro"/>
</dbReference>
<dbReference type="SMART" id="SM00175">
    <property type="entry name" value="RAB"/>
    <property type="match status" value="1"/>
</dbReference>
<dbReference type="GO" id="GO:0003924">
    <property type="term" value="F:GTPase activity"/>
    <property type="evidence" value="ECO:0007669"/>
    <property type="project" value="InterPro"/>
</dbReference>
<dbReference type="PROSITE" id="PS51420">
    <property type="entry name" value="RHO"/>
    <property type="match status" value="1"/>
</dbReference>
<dbReference type="Gene3D" id="3.40.50.300">
    <property type="entry name" value="P-loop containing nucleotide triphosphate hydrolases"/>
    <property type="match status" value="1"/>
</dbReference>
<dbReference type="OrthoDB" id="4031310at2759"/>
<dbReference type="SMART" id="SM00174">
    <property type="entry name" value="RHO"/>
    <property type="match status" value="1"/>
</dbReference>
<evidence type="ECO:0000256" key="7">
    <source>
        <dbReference type="ARBA" id="ARBA00023136"/>
    </source>
</evidence>
<feature type="region of interest" description="Disordered" evidence="11">
    <location>
        <begin position="1"/>
        <end position="43"/>
    </location>
</feature>
<dbReference type="PROSITE" id="PS51419">
    <property type="entry name" value="RAB"/>
    <property type="match status" value="1"/>
</dbReference>
<dbReference type="EMBL" id="LN890534">
    <property type="protein sequence ID" value="CUS24650.1"/>
    <property type="molecule type" value="Genomic_DNA"/>
</dbReference>
<keyword evidence="6" id="KW-0342">GTP-binding</keyword>
<dbReference type="AlphaFoldDB" id="A0A0P1KX95"/>
<evidence type="ECO:0000256" key="11">
    <source>
        <dbReference type="SAM" id="MobiDB-lite"/>
    </source>
</evidence>
<feature type="compositionally biased region" description="Low complexity" evidence="11">
    <location>
        <begin position="1"/>
        <end position="13"/>
    </location>
</feature>
<dbReference type="PRINTS" id="PR00449">
    <property type="entry name" value="RASTRNSFRMNG"/>
</dbReference>
<dbReference type="PROSITE" id="PS51421">
    <property type="entry name" value="RAS"/>
    <property type="match status" value="1"/>
</dbReference>
<comment type="similarity">
    <text evidence="2">Belongs to the small GTPase superfamily. Rho family.</text>
</comment>
<dbReference type="InterPro" id="IPR003578">
    <property type="entry name" value="Small_GTPase_Rho"/>
</dbReference>
<feature type="compositionally biased region" description="Polar residues" evidence="11">
    <location>
        <begin position="18"/>
        <end position="33"/>
    </location>
</feature>
<evidence type="ECO:0000313" key="13">
    <source>
        <dbReference type="Proteomes" id="UP000236544"/>
    </source>
</evidence>
<keyword evidence="13" id="KW-1185">Reference proteome</keyword>
<evidence type="ECO:0000256" key="1">
    <source>
        <dbReference type="ARBA" id="ARBA00004342"/>
    </source>
</evidence>
<keyword evidence="8" id="KW-0449">Lipoprotein</keyword>
<dbReference type="InterPro" id="IPR027417">
    <property type="entry name" value="P-loop_NTPase"/>
</dbReference>
<evidence type="ECO:0000256" key="5">
    <source>
        <dbReference type="ARBA" id="ARBA00022741"/>
    </source>
</evidence>
<sequence length="271" mass="30474">MVSSSKRLSLSPKKMARFSSSPNDPDTSSQGPDLQTRLPTPLARTLSEVPSYERIKRSQTAADHHLKFVVVGDGAVGKTCLLISYTQGSFPEEYVPTVFENYVTKMKGPGNAVIELALWDTAGQEEYNRLRPLSYTDVDLLMVCYSVDSKTSLHNVQELWIPEVRHFCPDTPIMLVGLKSDLYALDNLEKLVDPKDAELFAQQMGLMGHYQCSAKYRSNIDELFNVAITTLLYDSIQDRRGRSVVNLFKTKRSTGVFEPVSKRRKHACCVL</sequence>
<reference evidence="13" key="1">
    <citation type="submission" date="2015-10" db="EMBL/GenBank/DDBJ databases">
        <authorList>
            <person name="Devillers H."/>
        </authorList>
    </citation>
    <scope>NUCLEOTIDE SEQUENCE [LARGE SCALE GENOMIC DNA]</scope>
</reference>
<dbReference type="SUPFAM" id="SSF52540">
    <property type="entry name" value="P-loop containing nucleoside triphosphate hydrolases"/>
    <property type="match status" value="1"/>
</dbReference>
<comment type="subcellular location">
    <subcellularLocation>
        <location evidence="1">Cell membrane</location>
        <topology evidence="1">Lipid-anchor</topology>
        <orientation evidence="1">Cytoplasmic side</orientation>
    </subcellularLocation>
</comment>
<dbReference type="GO" id="GO:0005886">
    <property type="term" value="C:plasma membrane"/>
    <property type="evidence" value="ECO:0007669"/>
    <property type="project" value="UniProtKB-SubCell"/>
</dbReference>
<proteinExistence type="inferred from homology"/>
<evidence type="ECO:0000256" key="10">
    <source>
        <dbReference type="ARBA" id="ARBA00067969"/>
    </source>
</evidence>
<keyword evidence="4" id="KW-0488">Methylation</keyword>
<evidence type="ECO:0000256" key="4">
    <source>
        <dbReference type="ARBA" id="ARBA00022481"/>
    </source>
</evidence>
<keyword evidence="3" id="KW-1003">Cell membrane</keyword>
<dbReference type="NCBIfam" id="TIGR00231">
    <property type="entry name" value="small_GTP"/>
    <property type="match status" value="1"/>
</dbReference>
<dbReference type="InterPro" id="IPR005225">
    <property type="entry name" value="Small_GTP-bd"/>
</dbReference>
<dbReference type="FunFam" id="3.40.50.300:FF:000983">
    <property type="entry name" value="Rho family GTPase"/>
    <property type="match status" value="1"/>
</dbReference>
<name>A0A0P1KX95_9SACH</name>
<keyword evidence="9" id="KW-0636">Prenylation</keyword>
<accession>A0A0P1KX95</accession>
<evidence type="ECO:0000256" key="6">
    <source>
        <dbReference type="ARBA" id="ARBA00023134"/>
    </source>
</evidence>
<keyword evidence="5" id="KW-0547">Nucleotide-binding</keyword>
<dbReference type="PANTHER" id="PTHR24072">
    <property type="entry name" value="RHO FAMILY GTPASE"/>
    <property type="match status" value="1"/>
</dbReference>
<evidence type="ECO:0000256" key="2">
    <source>
        <dbReference type="ARBA" id="ARBA00010142"/>
    </source>
</evidence>
<dbReference type="GO" id="GO:0005525">
    <property type="term" value="F:GTP binding"/>
    <property type="evidence" value="ECO:0007669"/>
    <property type="project" value="UniProtKB-KW"/>
</dbReference>
<keyword evidence="7" id="KW-0472">Membrane</keyword>